<organism evidence="1 2">
    <name type="scientific">Sphaerotilus microaerophilus</name>
    <dbReference type="NCBI Taxonomy" id="2914710"/>
    <lineage>
        <taxon>Bacteria</taxon>
        <taxon>Pseudomonadati</taxon>
        <taxon>Pseudomonadota</taxon>
        <taxon>Betaproteobacteria</taxon>
        <taxon>Burkholderiales</taxon>
        <taxon>Sphaerotilaceae</taxon>
        <taxon>Sphaerotilus</taxon>
    </lineage>
</organism>
<name>A0ABN6PPW5_9BURK</name>
<dbReference type="EMBL" id="AP025730">
    <property type="protein sequence ID" value="BDI05905.1"/>
    <property type="molecule type" value="Genomic_DNA"/>
</dbReference>
<evidence type="ECO:0000313" key="1">
    <source>
        <dbReference type="EMBL" id="BDI05905.1"/>
    </source>
</evidence>
<proteinExistence type="predicted"/>
<reference evidence="1" key="1">
    <citation type="submission" date="2022-04" db="EMBL/GenBank/DDBJ databases">
        <title>Whole genome sequence of Sphaerotilus sp. FB-5.</title>
        <authorList>
            <person name="Takeda M."/>
            <person name="Narihara S."/>
            <person name="Akimoto M."/>
            <person name="Akimoto R."/>
            <person name="Nishiyashiki S."/>
            <person name="Murakami T."/>
        </authorList>
    </citation>
    <scope>NUCLEOTIDE SEQUENCE</scope>
    <source>
        <strain evidence="1">FB-5</strain>
    </source>
</reference>
<evidence type="ECO:0000313" key="2">
    <source>
        <dbReference type="Proteomes" id="UP001057498"/>
    </source>
</evidence>
<dbReference type="RefSeq" id="WP_251969238.1">
    <property type="nucleotide sequence ID" value="NZ_AP025730.1"/>
</dbReference>
<gene>
    <name evidence="1" type="ORF">CATMQ487_28750</name>
</gene>
<keyword evidence="2" id="KW-1185">Reference proteome</keyword>
<sequence>MDPADLRIGSLTSHVGAWDSSGWQDAAALQALAKALLPLVREMLEHDERVKRELTMHDSPLDRMTKGAT</sequence>
<dbReference type="Proteomes" id="UP001057498">
    <property type="component" value="Chromosome"/>
</dbReference>
<protein>
    <submittedName>
        <fullName evidence="1">Uncharacterized protein</fullName>
    </submittedName>
</protein>
<accession>A0ABN6PPW5</accession>